<keyword evidence="4 12" id="KW-0336">GPI-anchor</keyword>
<dbReference type="GO" id="GO:0090263">
    <property type="term" value="P:positive regulation of canonical Wnt signaling pathway"/>
    <property type="evidence" value="ECO:0007669"/>
    <property type="project" value="TreeGrafter"/>
</dbReference>
<keyword evidence="9 12" id="KW-0357">Heparan sulfate</keyword>
<dbReference type="GO" id="GO:0098552">
    <property type="term" value="C:side of membrane"/>
    <property type="evidence" value="ECO:0007669"/>
    <property type="project" value="UniProtKB-KW"/>
</dbReference>
<dbReference type="PANTHER" id="PTHR10822">
    <property type="entry name" value="GLYPICAN"/>
    <property type="match status" value="1"/>
</dbReference>
<evidence type="ECO:0000256" key="10">
    <source>
        <dbReference type="ARBA" id="ARBA00023288"/>
    </source>
</evidence>
<dbReference type="AlphaFoldDB" id="A0A423U4H4"/>
<accession>A0A423U4H4</accession>
<evidence type="ECO:0000256" key="9">
    <source>
        <dbReference type="ARBA" id="ARBA00023207"/>
    </source>
</evidence>
<keyword evidence="15" id="KW-1185">Reference proteome</keyword>
<protein>
    <submittedName>
        <fullName evidence="14">Glypican-5</fullName>
    </submittedName>
</protein>
<evidence type="ECO:0000256" key="12">
    <source>
        <dbReference type="RuleBase" id="RU003519"/>
    </source>
</evidence>
<keyword evidence="8" id="KW-0325">Glycoprotein</keyword>
<keyword evidence="3" id="KW-1003">Cell membrane</keyword>
<comment type="caution">
    <text evidence="14">The sequence shown here is derived from an EMBL/GenBank/DDBJ whole genome shotgun (WGS) entry which is preliminary data.</text>
</comment>
<reference evidence="14 15" key="1">
    <citation type="submission" date="2018-04" db="EMBL/GenBank/DDBJ databases">
        <authorList>
            <person name="Zhang X."/>
            <person name="Yuan J."/>
            <person name="Li F."/>
            <person name="Xiang J."/>
        </authorList>
    </citation>
    <scope>NUCLEOTIDE SEQUENCE [LARGE SCALE GENOMIC DNA]</scope>
    <source>
        <tissue evidence="14">Muscle</tissue>
    </source>
</reference>
<reference evidence="14 15" key="2">
    <citation type="submission" date="2019-01" db="EMBL/GenBank/DDBJ databases">
        <title>The decoding of complex shrimp genome reveals the adaptation for benthos swimmer, frequently molting mechanism and breeding impact on genome.</title>
        <authorList>
            <person name="Sun Y."/>
            <person name="Gao Y."/>
            <person name="Yu Y."/>
        </authorList>
    </citation>
    <scope>NUCLEOTIDE SEQUENCE [LARGE SCALE GENOMIC DNA]</scope>
    <source>
        <tissue evidence="14">Muscle</tissue>
    </source>
</reference>
<evidence type="ECO:0000256" key="6">
    <source>
        <dbReference type="ARBA" id="ARBA00022974"/>
    </source>
</evidence>
<dbReference type="Proteomes" id="UP000283509">
    <property type="component" value="Unassembled WGS sequence"/>
</dbReference>
<proteinExistence type="inferred from homology"/>
<dbReference type="EMBL" id="QCYY01000661">
    <property type="protein sequence ID" value="ROT83610.1"/>
    <property type="molecule type" value="Genomic_DNA"/>
</dbReference>
<evidence type="ECO:0000256" key="1">
    <source>
        <dbReference type="ARBA" id="ARBA00004609"/>
    </source>
</evidence>
<evidence type="ECO:0000256" key="13">
    <source>
        <dbReference type="SAM" id="MobiDB-lite"/>
    </source>
</evidence>
<dbReference type="GO" id="GO:0005576">
    <property type="term" value="C:extracellular region"/>
    <property type="evidence" value="ECO:0007669"/>
    <property type="project" value="TreeGrafter"/>
</dbReference>
<evidence type="ECO:0000256" key="4">
    <source>
        <dbReference type="ARBA" id="ARBA00022622"/>
    </source>
</evidence>
<evidence type="ECO:0000256" key="7">
    <source>
        <dbReference type="ARBA" id="ARBA00023136"/>
    </source>
</evidence>
<keyword evidence="10 12" id="KW-0449">Lipoprotein</keyword>
<dbReference type="Pfam" id="PF01153">
    <property type="entry name" value="Glypican"/>
    <property type="match status" value="1"/>
</dbReference>
<comment type="function">
    <text evidence="12">Cell surface proteoglycan.</text>
</comment>
<dbReference type="GO" id="GO:0009986">
    <property type="term" value="C:cell surface"/>
    <property type="evidence" value="ECO:0007669"/>
    <property type="project" value="TreeGrafter"/>
</dbReference>
<sequence length="267" mass="29209">MPSPAWIWSRTRSRDENKQAGAAEGGGEGGALRVRRHGRRRSVYSSLTLTIHLFPHISATRLTPASLAAEEEHSVEERATSSVLDAASATLRAVEAAREWWAGVADNHCKDLPAKDDHCWNGVRVAPYTKMTAGVGVSAQKYNSEVRVGRPDTSVYAFADRLRGVRRLVLSYLTWLPKADSQRRRPYYDGSGSGGYGREWNQPGGPSDDEDEGDYFGSGNGSGDTVFITPVTKTEVTDQTQGASAQHVSYFTVSFFALAASLYFLWA</sequence>
<dbReference type="GO" id="GO:0016477">
    <property type="term" value="P:cell migration"/>
    <property type="evidence" value="ECO:0007669"/>
    <property type="project" value="TreeGrafter"/>
</dbReference>
<evidence type="ECO:0000313" key="14">
    <source>
        <dbReference type="EMBL" id="ROT83610.1"/>
    </source>
</evidence>
<dbReference type="GO" id="GO:0005886">
    <property type="term" value="C:plasma membrane"/>
    <property type="evidence" value="ECO:0007669"/>
    <property type="project" value="UniProtKB-SubCell"/>
</dbReference>
<keyword evidence="7 12" id="KW-0472">Membrane</keyword>
<gene>
    <name evidence="14" type="ORF">C7M84_023209</name>
</gene>
<evidence type="ECO:0000256" key="2">
    <source>
        <dbReference type="ARBA" id="ARBA00010260"/>
    </source>
</evidence>
<comment type="subcellular location">
    <subcellularLocation>
        <location evidence="1 12">Cell membrane</location>
        <topology evidence="1 12">Lipid-anchor</topology>
        <topology evidence="1 12">GPI-anchor</topology>
    </subcellularLocation>
</comment>
<dbReference type="PANTHER" id="PTHR10822:SF29">
    <property type="entry name" value="DIVISION ABNORMALLY DELAYED PROTEIN"/>
    <property type="match status" value="1"/>
</dbReference>
<comment type="similarity">
    <text evidence="2 11">Belongs to the glypican family.</text>
</comment>
<evidence type="ECO:0000256" key="11">
    <source>
        <dbReference type="RuleBase" id="RU003518"/>
    </source>
</evidence>
<dbReference type="InterPro" id="IPR001863">
    <property type="entry name" value="Glypican"/>
</dbReference>
<keyword evidence="6 12" id="KW-0654">Proteoglycan</keyword>
<feature type="region of interest" description="Disordered" evidence="13">
    <location>
        <begin position="1"/>
        <end position="30"/>
    </location>
</feature>
<name>A0A423U4H4_PENVA</name>
<evidence type="ECO:0000256" key="5">
    <source>
        <dbReference type="ARBA" id="ARBA00022729"/>
    </source>
</evidence>
<dbReference type="OrthoDB" id="6380619at2759"/>
<organism evidence="14 15">
    <name type="scientific">Penaeus vannamei</name>
    <name type="common">Whiteleg shrimp</name>
    <name type="synonym">Litopenaeus vannamei</name>
    <dbReference type="NCBI Taxonomy" id="6689"/>
    <lineage>
        <taxon>Eukaryota</taxon>
        <taxon>Metazoa</taxon>
        <taxon>Ecdysozoa</taxon>
        <taxon>Arthropoda</taxon>
        <taxon>Crustacea</taxon>
        <taxon>Multicrustacea</taxon>
        <taxon>Malacostraca</taxon>
        <taxon>Eumalacostraca</taxon>
        <taxon>Eucarida</taxon>
        <taxon>Decapoda</taxon>
        <taxon>Dendrobranchiata</taxon>
        <taxon>Penaeoidea</taxon>
        <taxon>Penaeidae</taxon>
        <taxon>Penaeus</taxon>
    </lineage>
</organism>
<keyword evidence="5" id="KW-0732">Signal</keyword>
<feature type="region of interest" description="Disordered" evidence="13">
    <location>
        <begin position="182"/>
        <end position="216"/>
    </location>
</feature>
<evidence type="ECO:0000313" key="15">
    <source>
        <dbReference type="Proteomes" id="UP000283509"/>
    </source>
</evidence>
<dbReference type="STRING" id="6689.A0A423U4H4"/>
<dbReference type="GO" id="GO:1905475">
    <property type="term" value="P:regulation of protein localization to membrane"/>
    <property type="evidence" value="ECO:0007669"/>
    <property type="project" value="TreeGrafter"/>
</dbReference>
<evidence type="ECO:0000256" key="8">
    <source>
        <dbReference type="ARBA" id="ARBA00023180"/>
    </source>
</evidence>
<evidence type="ECO:0000256" key="3">
    <source>
        <dbReference type="ARBA" id="ARBA00022475"/>
    </source>
</evidence>